<dbReference type="Pfam" id="PF12146">
    <property type="entry name" value="Hydrolase_4"/>
    <property type="match status" value="1"/>
</dbReference>
<keyword evidence="2" id="KW-0378">Hydrolase</keyword>
<dbReference type="Gene3D" id="3.40.50.1820">
    <property type="entry name" value="alpha/beta hydrolase"/>
    <property type="match status" value="1"/>
</dbReference>
<evidence type="ECO:0000313" key="3">
    <source>
        <dbReference type="Proteomes" id="UP001595555"/>
    </source>
</evidence>
<keyword evidence="3" id="KW-1185">Reference proteome</keyword>
<dbReference type="Proteomes" id="UP001595555">
    <property type="component" value="Unassembled WGS sequence"/>
</dbReference>
<proteinExistence type="predicted"/>
<gene>
    <name evidence="2" type="ORF">ACFODX_02845</name>
</gene>
<evidence type="ECO:0000259" key="1">
    <source>
        <dbReference type="Pfam" id="PF12146"/>
    </source>
</evidence>
<dbReference type="PRINTS" id="PR00111">
    <property type="entry name" value="ABHYDROLASE"/>
</dbReference>
<dbReference type="InterPro" id="IPR051044">
    <property type="entry name" value="MAG_DAG_Lipase"/>
</dbReference>
<protein>
    <submittedName>
        <fullName evidence="2">Alpha/beta hydrolase</fullName>
    </submittedName>
</protein>
<accession>A0ABV7FAN1</accession>
<dbReference type="GO" id="GO:0016787">
    <property type="term" value="F:hydrolase activity"/>
    <property type="evidence" value="ECO:0007669"/>
    <property type="project" value="UniProtKB-KW"/>
</dbReference>
<dbReference type="SUPFAM" id="SSF53474">
    <property type="entry name" value="alpha/beta-Hydrolases"/>
    <property type="match status" value="1"/>
</dbReference>
<organism evidence="2 3">
    <name type="scientific">Cellvibrio fontiphilus</name>
    <dbReference type="NCBI Taxonomy" id="1815559"/>
    <lineage>
        <taxon>Bacteria</taxon>
        <taxon>Pseudomonadati</taxon>
        <taxon>Pseudomonadota</taxon>
        <taxon>Gammaproteobacteria</taxon>
        <taxon>Cellvibrionales</taxon>
        <taxon>Cellvibrionaceae</taxon>
        <taxon>Cellvibrio</taxon>
    </lineage>
</organism>
<dbReference type="EMBL" id="JBHRTF010000002">
    <property type="protein sequence ID" value="MFC3114477.1"/>
    <property type="molecule type" value="Genomic_DNA"/>
</dbReference>
<dbReference type="InterPro" id="IPR029058">
    <property type="entry name" value="AB_hydrolase_fold"/>
</dbReference>
<name>A0ABV7FAN1_9GAMM</name>
<evidence type="ECO:0000313" key="2">
    <source>
        <dbReference type="EMBL" id="MFC3114477.1"/>
    </source>
</evidence>
<feature type="domain" description="Serine aminopeptidase S33" evidence="1">
    <location>
        <begin position="79"/>
        <end position="304"/>
    </location>
</feature>
<reference evidence="3" key="1">
    <citation type="journal article" date="2019" name="Int. J. Syst. Evol. Microbiol.">
        <title>The Global Catalogue of Microorganisms (GCM) 10K type strain sequencing project: providing services to taxonomists for standard genome sequencing and annotation.</title>
        <authorList>
            <consortium name="The Broad Institute Genomics Platform"/>
            <consortium name="The Broad Institute Genome Sequencing Center for Infectious Disease"/>
            <person name="Wu L."/>
            <person name="Ma J."/>
        </authorList>
    </citation>
    <scope>NUCLEOTIDE SEQUENCE [LARGE SCALE GENOMIC DNA]</scope>
    <source>
        <strain evidence="3">KCTC 52237</strain>
    </source>
</reference>
<dbReference type="RefSeq" id="WP_378115853.1">
    <property type="nucleotide sequence ID" value="NZ_JBHRTF010000002.1"/>
</dbReference>
<dbReference type="InterPro" id="IPR022742">
    <property type="entry name" value="Hydrolase_4"/>
</dbReference>
<sequence length="323" mass="36522">MNSATSFSLTDAQALMAQLPALGFEPSQDMVWAKTVPAQQYLDYYRINFAAVDSALVHGFGAISAAGFTIATHYWLPPKPRGTLVVVHGYYDHLGIFDHVIAFGLQQGLAVLAFDLPGHGLSSGERAAIDSFDQYADVLEQLLQQAQRLLPSPYYAVGQSTGGAVLLNHLWRYPPRFARTALCAPLILPRGWWSGRVLYWLLHPWVKQLPRGHSRSSRDEQFIRFIDEHDCLQSKKLSVRWVGAMKNWHRQFLQFSAREDELLLVQGTADMTVAWRYNTRLILRKLPRAQLVYVPAAGHQLVNEIPAARAQVFDAIQRHFFNV</sequence>
<dbReference type="PANTHER" id="PTHR11614">
    <property type="entry name" value="PHOSPHOLIPASE-RELATED"/>
    <property type="match status" value="1"/>
</dbReference>
<dbReference type="InterPro" id="IPR000073">
    <property type="entry name" value="AB_hydrolase_1"/>
</dbReference>
<comment type="caution">
    <text evidence="2">The sequence shown here is derived from an EMBL/GenBank/DDBJ whole genome shotgun (WGS) entry which is preliminary data.</text>
</comment>